<feature type="binding site" evidence="12">
    <location>
        <position position="10"/>
    </location>
    <ligand>
        <name>ATP</name>
        <dbReference type="ChEBI" id="CHEBI:30616"/>
    </ligand>
</feature>
<evidence type="ECO:0000256" key="12">
    <source>
        <dbReference type="HAMAP-Rule" id="MF_01976"/>
    </source>
</evidence>
<evidence type="ECO:0000256" key="5">
    <source>
        <dbReference type="ARBA" id="ARBA00022679"/>
    </source>
</evidence>
<dbReference type="GO" id="GO:0042802">
    <property type="term" value="F:identical protein binding"/>
    <property type="evidence" value="ECO:0007669"/>
    <property type="project" value="TreeGrafter"/>
</dbReference>
<evidence type="ECO:0000256" key="11">
    <source>
        <dbReference type="ARBA" id="ARBA00023152"/>
    </source>
</evidence>
<keyword evidence="5 12" id="KW-0808">Transferase</keyword>
<dbReference type="GO" id="GO:0005524">
    <property type="term" value="F:ATP binding"/>
    <property type="evidence" value="ECO:0007669"/>
    <property type="project" value="UniProtKB-KW"/>
</dbReference>
<dbReference type="GO" id="GO:0006002">
    <property type="term" value="P:fructose 6-phosphate metabolic process"/>
    <property type="evidence" value="ECO:0007669"/>
    <property type="project" value="InterPro"/>
</dbReference>
<evidence type="ECO:0000256" key="9">
    <source>
        <dbReference type="ARBA" id="ARBA00022840"/>
    </source>
</evidence>
<evidence type="ECO:0000259" key="13">
    <source>
        <dbReference type="Pfam" id="PF00365"/>
    </source>
</evidence>
<keyword evidence="15" id="KW-1185">Reference proteome</keyword>
<feature type="binding site" description="in other chain" evidence="12">
    <location>
        <begin position="280"/>
        <end position="283"/>
    </location>
    <ligand>
        <name>substrate</name>
        <note>ligand shared between dimeric partners</note>
    </ligand>
</feature>
<gene>
    <name evidence="12" type="primary">pfkA</name>
    <name evidence="14" type="ORF">SAMN02910429_02225</name>
</gene>
<accession>A0A1H9URA3</accession>
<evidence type="ECO:0000256" key="10">
    <source>
        <dbReference type="ARBA" id="ARBA00022842"/>
    </source>
</evidence>
<dbReference type="EC" id="2.7.1.11" evidence="12"/>
<evidence type="ECO:0000313" key="14">
    <source>
        <dbReference type="EMBL" id="SES11869.1"/>
    </source>
</evidence>
<evidence type="ECO:0000313" key="15">
    <source>
        <dbReference type="Proteomes" id="UP000182471"/>
    </source>
</evidence>
<feature type="active site" description="Proton acceptor" evidence="12">
    <location>
        <position position="135"/>
    </location>
</feature>
<feature type="domain" description="Phosphofructokinase" evidence="13">
    <location>
        <begin position="2"/>
        <end position="306"/>
    </location>
</feature>
<dbReference type="PIRSF" id="PIRSF000532">
    <property type="entry name" value="ATP_PFK_prok"/>
    <property type="match status" value="1"/>
</dbReference>
<keyword evidence="7 12" id="KW-0547">Nucleotide-binding</keyword>
<dbReference type="GO" id="GO:0016208">
    <property type="term" value="F:AMP binding"/>
    <property type="evidence" value="ECO:0007669"/>
    <property type="project" value="TreeGrafter"/>
</dbReference>
<name>A0A1H9URA3_9FIRM</name>
<evidence type="ECO:0000256" key="7">
    <source>
        <dbReference type="ARBA" id="ARBA00022741"/>
    </source>
</evidence>
<organism evidence="14 15">
    <name type="scientific">Lachnobacterium bovis</name>
    <dbReference type="NCBI Taxonomy" id="140626"/>
    <lineage>
        <taxon>Bacteria</taxon>
        <taxon>Bacillati</taxon>
        <taxon>Bacillota</taxon>
        <taxon>Clostridia</taxon>
        <taxon>Lachnospirales</taxon>
        <taxon>Lachnospiraceae</taxon>
        <taxon>Lachnobacterium</taxon>
    </lineage>
</organism>
<dbReference type="Proteomes" id="UP000182471">
    <property type="component" value="Unassembled WGS sequence"/>
</dbReference>
<dbReference type="GO" id="GO:0030388">
    <property type="term" value="P:fructose 1,6-bisphosphate metabolic process"/>
    <property type="evidence" value="ECO:0007669"/>
    <property type="project" value="TreeGrafter"/>
</dbReference>
<dbReference type="GO" id="GO:0061621">
    <property type="term" value="P:canonical glycolysis"/>
    <property type="evidence" value="ECO:0007669"/>
    <property type="project" value="TreeGrafter"/>
</dbReference>
<evidence type="ECO:0000256" key="3">
    <source>
        <dbReference type="ARBA" id="ARBA00004679"/>
    </source>
</evidence>
<feature type="binding site" description="in other chain" evidence="12">
    <location>
        <begin position="177"/>
        <end position="179"/>
    </location>
    <ligand>
        <name>substrate</name>
        <note>ligand shared between dimeric partners</note>
    </ligand>
</feature>
<dbReference type="InterPro" id="IPR000023">
    <property type="entry name" value="Phosphofructokinase_dom"/>
</dbReference>
<dbReference type="PANTHER" id="PTHR13697">
    <property type="entry name" value="PHOSPHOFRUCTOKINASE"/>
    <property type="match status" value="1"/>
</dbReference>
<comment type="cofactor">
    <cofactor evidence="1 12">
        <name>Mg(2+)</name>
        <dbReference type="ChEBI" id="CHEBI:18420"/>
    </cofactor>
</comment>
<dbReference type="InterPro" id="IPR012829">
    <property type="entry name" value="Phosphofructokinase_III"/>
</dbReference>
<dbReference type="Gene3D" id="3.40.50.450">
    <property type="match status" value="1"/>
</dbReference>
<keyword evidence="9 12" id="KW-0067">ATP-binding</keyword>
<sequence length="356" mass="38707">MRIGILTSGGDCQALNAAMRGVVKGLFEYNKDVEIFGFKNGYKGLIYKDYKQMSREDFSGILTRGGTILGSSRQPFKQMRVPDENGLDKVEAMKKTYYDLNLDCIVILGGNGTEKSANLLREEGLNVIHLPKTIDNDIYGTDVTFGFQSAINIATDAIDCIHTTAASHNRVFIVEVMGHKVGWLTLYAGVAGGADIILIPEIPYDIDKVISAIEKRGKEGKGFTILAVAEGAISKEDAKLSKKEYKSKLADRKYPSVSYEIAAAIEKRAGVEVRVTVPGHTQRGGSPCPYDRVLCTRLGAAAAKAIIDRDYGNMIAMVNGETKRVPLSKVAGKLKTVNPKAQMIKEAKMIGISFGD</sequence>
<dbReference type="Pfam" id="PF00365">
    <property type="entry name" value="PFK"/>
    <property type="match status" value="1"/>
</dbReference>
<comment type="pathway">
    <text evidence="3 12">Carbohydrate degradation; glycolysis; D-glyceraldehyde 3-phosphate and glycerone phosphate from D-glucose: step 3/4.</text>
</comment>
<evidence type="ECO:0000256" key="4">
    <source>
        <dbReference type="ARBA" id="ARBA00022490"/>
    </source>
</evidence>
<dbReference type="NCBIfam" id="NF002872">
    <property type="entry name" value="PRK03202.1"/>
    <property type="match status" value="1"/>
</dbReference>
<feature type="binding site" description="in other chain" evidence="12">
    <location>
        <position position="230"/>
    </location>
    <ligand>
        <name>substrate</name>
        <note>ligand shared between dimeric partners</note>
    </ligand>
</feature>
<evidence type="ECO:0000256" key="1">
    <source>
        <dbReference type="ARBA" id="ARBA00001946"/>
    </source>
</evidence>
<comment type="function">
    <text evidence="12">Catalyzes the phosphorylation of D-fructose 6-phosphate to fructose 1,6-bisphosphate by ATP, the first committing step of glycolysis.</text>
</comment>
<comment type="similarity">
    <text evidence="12">Belongs to the phosphofructokinase type A (PFKA) family. Mixed-substrate PFK group III subfamily.</text>
</comment>
<dbReference type="OrthoDB" id="9802503at2"/>
<keyword evidence="8 12" id="KW-0418">Kinase</keyword>
<keyword evidence="11 12" id="KW-0324">Glycolysis</keyword>
<feature type="binding site" evidence="12">
    <location>
        <begin position="73"/>
        <end position="74"/>
    </location>
    <ligand>
        <name>ATP</name>
        <dbReference type="ChEBI" id="CHEBI:30616"/>
    </ligand>
</feature>
<comment type="caution">
    <text evidence="12">Lacks conserved residue(s) required for the propagation of feature annotation.</text>
</comment>
<dbReference type="EMBL" id="FOGW01000036">
    <property type="protein sequence ID" value="SES11869.1"/>
    <property type="molecule type" value="Genomic_DNA"/>
</dbReference>
<feature type="binding site" evidence="12">
    <location>
        <position position="274"/>
    </location>
    <ligand>
        <name>substrate</name>
        <note>ligand shared between dimeric partners</note>
    </ligand>
</feature>
<dbReference type="GO" id="GO:0003872">
    <property type="term" value="F:6-phosphofructokinase activity"/>
    <property type="evidence" value="ECO:0007669"/>
    <property type="project" value="UniProtKB-UniRule"/>
</dbReference>
<dbReference type="PANTHER" id="PTHR13697:SF52">
    <property type="entry name" value="ATP-DEPENDENT 6-PHOSPHOFRUCTOKINASE 3"/>
    <property type="match status" value="1"/>
</dbReference>
<feature type="binding site" description="in other chain" evidence="12">
    <location>
        <begin position="133"/>
        <end position="135"/>
    </location>
    <ligand>
        <name>substrate</name>
        <note>ligand shared between dimeric partners</note>
    </ligand>
</feature>
<feature type="binding site" evidence="12">
    <location>
        <begin position="110"/>
        <end position="113"/>
    </location>
    <ligand>
        <name>ATP</name>
        <dbReference type="ChEBI" id="CHEBI:30616"/>
    </ligand>
</feature>
<dbReference type="GO" id="GO:0047334">
    <property type="term" value="F:diphosphate-fructose-6-phosphate 1-phosphotransferase activity"/>
    <property type="evidence" value="ECO:0007669"/>
    <property type="project" value="InterPro"/>
</dbReference>
<dbReference type="HAMAP" id="MF_01976">
    <property type="entry name" value="Phosphofructokinase_III"/>
    <property type="match status" value="1"/>
</dbReference>
<protein>
    <recommendedName>
        <fullName evidence="12">ATP-dependent 6-phosphofructokinase</fullName>
        <shortName evidence="12">ATP-PFK</shortName>
        <shortName evidence="12">Phosphofructokinase</shortName>
        <ecNumber evidence="12">2.7.1.11</ecNumber>
    </recommendedName>
    <alternativeName>
        <fullName evidence="12">Phosphohexokinase</fullName>
    </alternativeName>
</protein>
<keyword evidence="4 12" id="KW-0963">Cytoplasm</keyword>
<feature type="site" description="Important for substrate specificity; cannot use PPi as phosphoryl donor" evidence="12">
    <location>
        <position position="112"/>
    </location>
</feature>
<dbReference type="FunFam" id="3.40.50.460:FF:000002">
    <property type="entry name" value="ATP-dependent 6-phosphofructokinase"/>
    <property type="match status" value="1"/>
</dbReference>
<evidence type="ECO:0000256" key="8">
    <source>
        <dbReference type="ARBA" id="ARBA00022777"/>
    </source>
</evidence>
<feature type="binding site" evidence="12">
    <location>
        <position position="111"/>
    </location>
    <ligand>
        <name>Mg(2+)</name>
        <dbReference type="ChEBI" id="CHEBI:18420"/>
        <note>catalytic</note>
    </ligand>
</feature>
<comment type="catalytic activity">
    <reaction evidence="12">
        <text>beta-D-fructose 6-phosphate + ATP = beta-D-fructose 1,6-bisphosphate + ADP + H(+)</text>
        <dbReference type="Rhea" id="RHEA:16109"/>
        <dbReference type="ChEBI" id="CHEBI:15378"/>
        <dbReference type="ChEBI" id="CHEBI:30616"/>
        <dbReference type="ChEBI" id="CHEBI:32966"/>
        <dbReference type="ChEBI" id="CHEBI:57634"/>
        <dbReference type="ChEBI" id="CHEBI:456216"/>
        <dbReference type="EC" id="2.7.1.11"/>
    </reaction>
</comment>
<feature type="binding site" evidence="12">
    <location>
        <position position="170"/>
    </location>
    <ligand>
        <name>substrate</name>
        <note>ligand shared between dimeric partners</note>
    </ligand>
</feature>
<evidence type="ECO:0000256" key="2">
    <source>
        <dbReference type="ARBA" id="ARBA00004496"/>
    </source>
</evidence>
<dbReference type="GO" id="GO:0046872">
    <property type="term" value="F:metal ion binding"/>
    <property type="evidence" value="ECO:0007669"/>
    <property type="project" value="UniProtKB-KW"/>
</dbReference>
<dbReference type="PROSITE" id="PS00433">
    <property type="entry name" value="PHOSPHOFRUCTOKINASE"/>
    <property type="match status" value="1"/>
</dbReference>
<proteinExistence type="inferred from homology"/>
<dbReference type="InterPro" id="IPR035966">
    <property type="entry name" value="PKF_sf"/>
</dbReference>
<dbReference type="PRINTS" id="PR00476">
    <property type="entry name" value="PHFRCTKINASE"/>
</dbReference>
<dbReference type="InterPro" id="IPR022953">
    <property type="entry name" value="ATP_PFK"/>
</dbReference>
<dbReference type="Gene3D" id="3.40.50.460">
    <property type="entry name" value="Phosphofructokinase domain"/>
    <property type="match status" value="1"/>
</dbReference>
<evidence type="ECO:0000256" key="6">
    <source>
        <dbReference type="ARBA" id="ARBA00022723"/>
    </source>
</evidence>
<comment type="subunit">
    <text evidence="12">Homodimer or homotetramer.</text>
</comment>
<dbReference type="InterPro" id="IPR012003">
    <property type="entry name" value="ATP_PFK_prok-type"/>
</dbReference>
<dbReference type="GO" id="GO:0048029">
    <property type="term" value="F:monosaccharide binding"/>
    <property type="evidence" value="ECO:0007669"/>
    <property type="project" value="TreeGrafter"/>
</dbReference>
<dbReference type="RefSeq" id="WP_022748272.1">
    <property type="nucleotide sequence ID" value="NZ_FOGW01000036.1"/>
</dbReference>
<keyword evidence="6 12" id="KW-0479">Metal-binding</keyword>
<dbReference type="GO" id="GO:0070095">
    <property type="term" value="F:fructose-6-phosphate binding"/>
    <property type="evidence" value="ECO:0007669"/>
    <property type="project" value="TreeGrafter"/>
</dbReference>
<keyword evidence="10 12" id="KW-0460">Magnesium</keyword>
<dbReference type="SUPFAM" id="SSF53784">
    <property type="entry name" value="Phosphofructokinase"/>
    <property type="match status" value="1"/>
</dbReference>
<dbReference type="GO" id="GO:0005945">
    <property type="term" value="C:6-phosphofructokinase complex"/>
    <property type="evidence" value="ECO:0007669"/>
    <property type="project" value="TreeGrafter"/>
</dbReference>
<dbReference type="AlphaFoldDB" id="A0A1H9URA3"/>
<reference evidence="15" key="1">
    <citation type="submission" date="2016-10" db="EMBL/GenBank/DDBJ databases">
        <authorList>
            <person name="Varghese N."/>
            <person name="Submissions S."/>
        </authorList>
    </citation>
    <scope>NUCLEOTIDE SEQUENCE [LARGE SCALE GENOMIC DNA]</scope>
    <source>
        <strain evidence="15">S1b</strain>
    </source>
</reference>
<dbReference type="InterPro" id="IPR015912">
    <property type="entry name" value="Phosphofructokinase_CS"/>
</dbReference>
<dbReference type="UniPathway" id="UPA00109">
    <property type="reaction ID" value="UER00182"/>
</dbReference>
<comment type="subcellular location">
    <subcellularLocation>
        <location evidence="2 12">Cytoplasm</location>
    </subcellularLocation>
</comment>